<evidence type="ECO:0000313" key="2">
    <source>
        <dbReference type="EMBL" id="GAA4909787.1"/>
    </source>
</evidence>
<protein>
    <recommendedName>
        <fullName evidence="1">Phosphoadenosine phosphosulphate reductase domain-containing protein</fullName>
    </recommendedName>
</protein>
<dbReference type="InterPro" id="IPR002500">
    <property type="entry name" value="PAPS_reduct_dom"/>
</dbReference>
<feature type="domain" description="Phosphoadenosine phosphosulphate reductase" evidence="1">
    <location>
        <begin position="46"/>
        <end position="214"/>
    </location>
</feature>
<organism evidence="2 3">
    <name type="scientific">Tessaracoccus lubricantis</name>
    <dbReference type="NCBI Taxonomy" id="545543"/>
    <lineage>
        <taxon>Bacteria</taxon>
        <taxon>Bacillati</taxon>
        <taxon>Actinomycetota</taxon>
        <taxon>Actinomycetes</taxon>
        <taxon>Propionibacteriales</taxon>
        <taxon>Propionibacteriaceae</taxon>
        <taxon>Tessaracoccus</taxon>
    </lineage>
</organism>
<dbReference type="InterPro" id="IPR050128">
    <property type="entry name" value="Sulfate_adenylyltrnsfr_sub2"/>
</dbReference>
<dbReference type="PANTHER" id="PTHR43196">
    <property type="entry name" value="SULFATE ADENYLYLTRANSFERASE SUBUNIT 2"/>
    <property type="match status" value="1"/>
</dbReference>
<evidence type="ECO:0000313" key="3">
    <source>
        <dbReference type="Proteomes" id="UP001501521"/>
    </source>
</evidence>
<sequence>MSDSLPAAADPGLDLRHLAGLRRSPHNITDLIDRVAEHLDAHDGYVAFSGGKDSLVTLDLARQADPNVPVCFFDSGLEYPETLRYIADLADSWNLNIDVIPAPRNALEIFVANGTWSHHRTVSANPSLFNNIITIPASTAHARYGAGQLWGLRRQESSARRVMFAMALRQDPAGGTYRLKDGTVTFSPVWNFTDTDIWGHIARRQLPVNPVYDKLISLGAPPVAIRVASLIDTKQLENGRLVWLNRGWPSLYQSIVDALPRAAEFA</sequence>
<dbReference type="PANTHER" id="PTHR43196:SF2">
    <property type="entry name" value="PHOSPHOADENOSINE PHOSPHOSULFATE REDUCTASE"/>
    <property type="match status" value="1"/>
</dbReference>
<dbReference type="InterPro" id="IPR014729">
    <property type="entry name" value="Rossmann-like_a/b/a_fold"/>
</dbReference>
<proteinExistence type="predicted"/>
<dbReference type="Gene3D" id="3.40.50.620">
    <property type="entry name" value="HUPs"/>
    <property type="match status" value="1"/>
</dbReference>
<dbReference type="SUPFAM" id="SSF52402">
    <property type="entry name" value="Adenine nucleotide alpha hydrolases-like"/>
    <property type="match status" value="1"/>
</dbReference>
<name>A0ABP9FNX4_9ACTN</name>
<keyword evidence="3" id="KW-1185">Reference proteome</keyword>
<comment type="caution">
    <text evidence="2">The sequence shown here is derived from an EMBL/GenBank/DDBJ whole genome shotgun (WGS) entry which is preliminary data.</text>
</comment>
<dbReference type="EMBL" id="BAABLV010000066">
    <property type="protein sequence ID" value="GAA4909787.1"/>
    <property type="molecule type" value="Genomic_DNA"/>
</dbReference>
<reference evidence="3" key="1">
    <citation type="journal article" date="2019" name="Int. J. Syst. Evol. Microbiol.">
        <title>The Global Catalogue of Microorganisms (GCM) 10K type strain sequencing project: providing services to taxonomists for standard genome sequencing and annotation.</title>
        <authorList>
            <consortium name="The Broad Institute Genomics Platform"/>
            <consortium name="The Broad Institute Genome Sequencing Center for Infectious Disease"/>
            <person name="Wu L."/>
            <person name="Ma J."/>
        </authorList>
    </citation>
    <scope>NUCLEOTIDE SEQUENCE [LARGE SCALE GENOMIC DNA]</scope>
    <source>
        <strain evidence="3">JCM 19125</strain>
    </source>
</reference>
<dbReference type="Proteomes" id="UP001501521">
    <property type="component" value="Unassembled WGS sequence"/>
</dbReference>
<gene>
    <name evidence="2" type="ORF">GCM10025789_31350</name>
</gene>
<dbReference type="Pfam" id="PF01507">
    <property type="entry name" value="PAPS_reduct"/>
    <property type="match status" value="1"/>
</dbReference>
<accession>A0ABP9FNX4</accession>
<dbReference type="RefSeq" id="WP_345584576.1">
    <property type="nucleotide sequence ID" value="NZ_BAABLV010000066.1"/>
</dbReference>
<evidence type="ECO:0000259" key="1">
    <source>
        <dbReference type="Pfam" id="PF01507"/>
    </source>
</evidence>